<protein>
    <recommendedName>
        <fullName evidence="1">Putative Flp pilus-assembly TadG-like N-terminal domain-containing protein</fullName>
    </recommendedName>
</protein>
<dbReference type="RefSeq" id="WP_166093939.1">
    <property type="nucleotide sequence ID" value="NZ_CP049871.1"/>
</dbReference>
<dbReference type="Proteomes" id="UP000502502">
    <property type="component" value="Chromosome"/>
</dbReference>
<sequence length="434" mass="44798">MIALFKRLREDRRGNILVLAGACMPLLVGAAGLATDTIQWALWKRQLQRAADSAAIAGVYTRVKTDTETAVNASVTTDLQLNNHTGIALNTGFPKVELLANDGDAQRRVRVTLELSKALPFSSIFLKNAPRVSVVATAASVPGAAEYCVVALDPSASAVGIDIAGSTDIDMGDCSLIANSKHPSTAATNTGIGSTVVARSIAAAGGVSYSSKWTVDSYDPYSSPVADPFAKVPIPAKTACTRTVNVNKSDFPIDWSGTDSAGQVVCITGDLTVQGTMKLGNATYVINGGDLTMNSTGSSLSCGSCTVIMTNYADPTKTGNIKITGGNLALTAPTSGTYQGMVLMQDARGTDTGKKTQNQINGNNGASLTGAIYIPNRSLLYNGGAGTTAPCLQIVSKRVEFSGSSKFKVSNECAAAGLSPIGGGDNARRVRLVA</sequence>
<keyword evidence="3" id="KW-1185">Reference proteome</keyword>
<proteinExistence type="predicted"/>
<evidence type="ECO:0000259" key="1">
    <source>
        <dbReference type="Pfam" id="PF13400"/>
    </source>
</evidence>
<dbReference type="InterPro" id="IPR028087">
    <property type="entry name" value="Tad_N"/>
</dbReference>
<organism evidence="2 3">
    <name type="scientific">Sphingomonas sinipercae</name>
    <dbReference type="NCBI Taxonomy" id="2714944"/>
    <lineage>
        <taxon>Bacteria</taxon>
        <taxon>Pseudomonadati</taxon>
        <taxon>Pseudomonadota</taxon>
        <taxon>Alphaproteobacteria</taxon>
        <taxon>Sphingomonadales</taxon>
        <taxon>Sphingomonadaceae</taxon>
        <taxon>Sphingomonas</taxon>
    </lineage>
</organism>
<reference evidence="2 3" key="1">
    <citation type="submission" date="2020-03" db="EMBL/GenBank/DDBJ databases">
        <title>Sphingomonas sp. nov., isolated from fish.</title>
        <authorList>
            <person name="Hyun D.-W."/>
            <person name="Bae J.-W."/>
        </authorList>
    </citation>
    <scope>NUCLEOTIDE SEQUENCE [LARGE SCALE GENOMIC DNA]</scope>
    <source>
        <strain evidence="2 3">HDW15C</strain>
    </source>
</reference>
<dbReference type="Pfam" id="PF13400">
    <property type="entry name" value="Tad"/>
    <property type="match status" value="1"/>
</dbReference>
<gene>
    <name evidence="2" type="ORF">G7078_05800</name>
</gene>
<evidence type="ECO:0000313" key="2">
    <source>
        <dbReference type="EMBL" id="QIL02351.1"/>
    </source>
</evidence>
<evidence type="ECO:0000313" key="3">
    <source>
        <dbReference type="Proteomes" id="UP000502502"/>
    </source>
</evidence>
<name>A0A6G7ZMZ6_9SPHN</name>
<dbReference type="KEGG" id="ssin:G7078_05800"/>
<feature type="domain" description="Putative Flp pilus-assembly TadG-like N-terminal" evidence="1">
    <location>
        <begin position="14"/>
        <end position="59"/>
    </location>
</feature>
<accession>A0A6G7ZMZ6</accession>
<dbReference type="EMBL" id="CP049871">
    <property type="protein sequence ID" value="QIL02351.1"/>
    <property type="molecule type" value="Genomic_DNA"/>
</dbReference>
<dbReference type="AlphaFoldDB" id="A0A6G7ZMZ6"/>